<dbReference type="GO" id="GO:0019433">
    <property type="term" value="P:triglyceride catabolic process"/>
    <property type="evidence" value="ECO:0007669"/>
    <property type="project" value="TreeGrafter"/>
</dbReference>
<evidence type="ECO:0000313" key="6">
    <source>
        <dbReference type="Proteomes" id="UP000001219"/>
    </source>
</evidence>
<dbReference type="Gene3D" id="3.40.50.1110">
    <property type="entry name" value="SGNH hydrolase"/>
    <property type="match status" value="1"/>
</dbReference>
<reference evidence="5 6" key="2">
    <citation type="journal article" date="2010" name="Stand. Genomic Sci.">
        <title>Complete genome sequence of Gordonia bronchialis type strain (3410).</title>
        <authorList>
            <person name="Ivanova N."/>
            <person name="Sikorski J."/>
            <person name="Jando M."/>
            <person name="Lapidus A."/>
            <person name="Nolan M."/>
            <person name="Lucas S."/>
            <person name="Del Rio T.G."/>
            <person name="Tice H."/>
            <person name="Copeland A."/>
            <person name="Cheng J.F."/>
            <person name="Chen F."/>
            <person name="Bruce D."/>
            <person name="Goodwin L."/>
            <person name="Pitluck S."/>
            <person name="Mavromatis K."/>
            <person name="Ovchinnikova G."/>
            <person name="Pati A."/>
            <person name="Chen A."/>
            <person name="Palaniappan K."/>
            <person name="Land M."/>
            <person name="Hauser L."/>
            <person name="Chang Y.J."/>
            <person name="Jeffries C.D."/>
            <person name="Chain P."/>
            <person name="Saunders E."/>
            <person name="Han C."/>
            <person name="Detter J.C."/>
            <person name="Brettin T."/>
            <person name="Rohde M."/>
            <person name="Goker M."/>
            <person name="Bristow J."/>
            <person name="Eisen J.A."/>
            <person name="Markowitz V."/>
            <person name="Hugenholtz P."/>
            <person name="Klenk H.P."/>
            <person name="Kyrpides N.C."/>
        </authorList>
    </citation>
    <scope>NUCLEOTIDE SEQUENCE [LARGE SCALE GENOMIC DNA]</scope>
    <source>
        <strain evidence="6">ATCC 25592 / DSM 43247 / BCRC 13721 / JCM 3198 / KCTC 3076 / NBRC 16047 / NCTC 10667</strain>
    </source>
</reference>
<feature type="disulfide bond" evidence="2">
    <location>
        <begin position="75"/>
        <end position="99"/>
    </location>
</feature>
<dbReference type="RefSeq" id="WP_012832921.1">
    <property type="nucleotide sequence ID" value="NC_013441.1"/>
</dbReference>
<dbReference type="KEGG" id="gbr:Gbro_1033"/>
<proteinExistence type="predicted"/>
<dbReference type="PANTHER" id="PTHR37981">
    <property type="entry name" value="LIPASE 2"/>
    <property type="match status" value="1"/>
</dbReference>
<feature type="disulfide bond" evidence="2">
    <location>
        <begin position="212"/>
        <end position="261"/>
    </location>
</feature>
<evidence type="ECO:0000256" key="2">
    <source>
        <dbReference type="PIRSR" id="PIRSR637460-2"/>
    </source>
</evidence>
<evidence type="ECO:0000256" key="1">
    <source>
        <dbReference type="PIRSR" id="PIRSR637460-1"/>
    </source>
</evidence>
<dbReference type="GO" id="GO:0004806">
    <property type="term" value="F:triacylglycerol lipase activity"/>
    <property type="evidence" value="ECO:0007669"/>
    <property type="project" value="TreeGrafter"/>
</dbReference>
<reference evidence="6" key="1">
    <citation type="submission" date="2009-10" db="EMBL/GenBank/DDBJ databases">
        <title>The complete chromosome of Gordonia bronchialis DSM 43247.</title>
        <authorList>
            <consortium name="US DOE Joint Genome Institute (JGI-PGF)"/>
            <person name="Lucas S."/>
            <person name="Copeland A."/>
            <person name="Lapidus A."/>
            <person name="Glavina del Rio T."/>
            <person name="Dalin E."/>
            <person name="Tice H."/>
            <person name="Bruce D."/>
            <person name="Goodwin L."/>
            <person name="Pitluck S."/>
            <person name="Kyrpides N."/>
            <person name="Mavromatis K."/>
            <person name="Ivanova N."/>
            <person name="Ovchinnikova G."/>
            <person name="Saunders E."/>
            <person name="Brettin T."/>
            <person name="Detter J.C."/>
            <person name="Han C."/>
            <person name="Larimer F."/>
            <person name="Land M."/>
            <person name="Hauser L."/>
            <person name="Markowitz V."/>
            <person name="Cheng J.-F."/>
            <person name="Hugenholtz P."/>
            <person name="Woyke T."/>
            <person name="Wu D."/>
            <person name="Jando M."/>
            <person name="Schneider S."/>
            <person name="Goeker M."/>
            <person name="Klenk H.-P."/>
            <person name="Eisen J.A."/>
        </authorList>
    </citation>
    <scope>NUCLEOTIDE SEQUENCE [LARGE SCALE GENOMIC DNA]</scope>
    <source>
        <strain evidence="6">ATCC 25592 / DSM 43247 / BCRC 13721 / JCM 3198 / KCTC 3076 / NBRC 16047 / NCTC 10667</strain>
    </source>
</reference>
<dbReference type="eggNOG" id="COG2755">
    <property type="taxonomic scope" value="Bacteria"/>
</dbReference>
<dbReference type="Proteomes" id="UP000001219">
    <property type="component" value="Chromosome"/>
</dbReference>
<dbReference type="Pfam" id="PF13472">
    <property type="entry name" value="Lipase_GDSL_2"/>
    <property type="match status" value="1"/>
</dbReference>
<feature type="domain" description="SGNH hydrolase-type esterase" evidence="4">
    <location>
        <begin position="54"/>
        <end position="288"/>
    </location>
</feature>
<dbReference type="AlphaFoldDB" id="D0L4B9"/>
<evidence type="ECO:0000313" key="5">
    <source>
        <dbReference type="EMBL" id="ACY20343.1"/>
    </source>
</evidence>
<dbReference type="SUPFAM" id="SSF52266">
    <property type="entry name" value="SGNH hydrolase"/>
    <property type="match status" value="1"/>
</dbReference>
<feature type="active site" description="Nucleophile" evidence="1">
    <location>
        <position position="57"/>
    </location>
</feature>
<feature type="disulfide bond" evidence="2">
    <location>
        <begin position="148"/>
        <end position="161"/>
    </location>
</feature>
<dbReference type="InterPro" id="IPR037460">
    <property type="entry name" value="SEST-like"/>
</dbReference>
<feature type="chain" id="PRO_5038834872" description="SGNH hydrolase-type esterase domain-containing protein" evidence="3">
    <location>
        <begin position="28"/>
        <end position="298"/>
    </location>
</feature>
<dbReference type="CDD" id="cd01823">
    <property type="entry name" value="SEST_like"/>
    <property type="match status" value="1"/>
</dbReference>
<accession>D0L4B9</accession>
<dbReference type="PANTHER" id="PTHR37981:SF1">
    <property type="entry name" value="SGNH HYDROLASE-TYPE ESTERASE DOMAIN-CONTAINING PROTEIN"/>
    <property type="match status" value="1"/>
</dbReference>
<gene>
    <name evidence="5" type="ordered locus">Gbro_1033</name>
</gene>
<keyword evidence="3" id="KW-0732">Signal</keyword>
<feature type="signal peptide" evidence="3">
    <location>
        <begin position="1"/>
        <end position="27"/>
    </location>
</feature>
<dbReference type="InterPro" id="IPR036514">
    <property type="entry name" value="SGNH_hydro_sf"/>
</dbReference>
<organism evidence="5 6">
    <name type="scientific">Gordonia bronchialis (strain ATCC 25592 / DSM 43247 / BCRC 13721 / JCM 3198 / KCTC 3076 / NBRC 16047 / NCTC 10667)</name>
    <name type="common">Rhodococcus bronchialis</name>
    <dbReference type="NCBI Taxonomy" id="526226"/>
    <lineage>
        <taxon>Bacteria</taxon>
        <taxon>Bacillati</taxon>
        <taxon>Actinomycetota</taxon>
        <taxon>Actinomycetes</taxon>
        <taxon>Mycobacteriales</taxon>
        <taxon>Gordoniaceae</taxon>
        <taxon>Gordonia</taxon>
    </lineage>
</organism>
<feature type="active site" evidence="1">
    <location>
        <position position="280"/>
    </location>
</feature>
<name>D0L4B9_GORB4</name>
<evidence type="ECO:0000256" key="3">
    <source>
        <dbReference type="SAM" id="SignalP"/>
    </source>
</evidence>
<protein>
    <recommendedName>
        <fullName evidence="4">SGNH hydrolase-type esterase domain-containing protein</fullName>
    </recommendedName>
</protein>
<dbReference type="InterPro" id="IPR013830">
    <property type="entry name" value="SGNH_hydro"/>
</dbReference>
<dbReference type="PROSITE" id="PS51257">
    <property type="entry name" value="PROKAR_LIPOPROTEIN"/>
    <property type="match status" value="1"/>
</dbReference>
<keyword evidence="6" id="KW-1185">Reference proteome</keyword>
<evidence type="ECO:0000259" key="4">
    <source>
        <dbReference type="Pfam" id="PF13472"/>
    </source>
</evidence>
<dbReference type="HOGENOM" id="CLU_038449_4_1_11"/>
<keyword evidence="2" id="KW-1015">Disulfide bond</keyword>
<sequence>MITRRLRTRVPATAAAALLGLTLVACGTGESADRPASSTSTPSQTSSAVDYVNLGDSYGAGTGVTPLAAGSPFLCQRSSRNFAHILAQREGYRLTDASCAGADTADLADAQYDGVPPQFDALTPDAGLVTMMMGGNDNDTYSSSIRACRDVADDDPTGSPCRDRYGERLMQPITTTTYPDLVAALRAVHQKARSARVLIVGYPWILPATGGCYPTMKVAAGDVGYLRELQATLNDAVRRAAQQTGTTYVDMSAVSEGHDACAGPERWIEPMTTSGPGAVHPNARGQEAIADQVATVLR</sequence>
<dbReference type="STRING" id="526226.Gbro_1033"/>
<dbReference type="EMBL" id="CP001802">
    <property type="protein sequence ID" value="ACY20343.1"/>
    <property type="molecule type" value="Genomic_DNA"/>
</dbReference>